<gene>
    <name evidence="1" type="ORF">FXF03_01680</name>
</gene>
<proteinExistence type="predicted"/>
<dbReference type="RefSeq" id="WP_148521458.1">
    <property type="nucleotide sequence ID" value="NZ_VSIJ01000005.1"/>
</dbReference>
<sequence length="246" mass="27412">MNQFYLTQFNEGCTYVKSQILDLARAMGDNIEELNGGRPYVTNEIVGFEFILTKLSDKEGCDNHYYRLAVKSKLLGAIVGAKVIMSSNGIDDVFSQGDVAVLTRNEGASGWWAKFENGCEWNVGSGYDFIVIDSGMNKVKVLKEASDNINAMSPEVKNRFTDAVIKFQREMSPNEKLAIGNWLSDIIYFKVVDSSKEHPSTTRFLLTFNCETGEFCTGNYRKVAVQSGWERFAESVLGGKVSLLPS</sequence>
<organism evidence="1 2">
    <name type="scientific">Vibrio cholerae</name>
    <dbReference type="NCBI Taxonomy" id="666"/>
    <lineage>
        <taxon>Bacteria</taxon>
        <taxon>Pseudomonadati</taxon>
        <taxon>Pseudomonadota</taxon>
        <taxon>Gammaproteobacteria</taxon>
        <taxon>Vibrionales</taxon>
        <taxon>Vibrionaceae</taxon>
        <taxon>Vibrio</taxon>
    </lineage>
</organism>
<comment type="caution">
    <text evidence="1">The sequence shown here is derived from an EMBL/GenBank/DDBJ whole genome shotgun (WGS) entry which is preliminary data.</text>
</comment>
<evidence type="ECO:0000313" key="1">
    <source>
        <dbReference type="EMBL" id="TXX67311.1"/>
    </source>
</evidence>
<reference evidence="1 2" key="1">
    <citation type="submission" date="2019-06" db="EMBL/GenBank/DDBJ databases">
        <title>Vibrio cholerae phylogeny based on whole-genome sequencing reveals genetic diversity and population strucutre.</title>
        <authorList>
            <person name="Zhiqiu Y."/>
            <person name="Bin L."/>
            <person name="Lingyan J."/>
        </authorList>
    </citation>
    <scope>NUCLEOTIDE SEQUENCE [LARGE SCALE GENOMIC DNA]</scope>
    <source>
        <strain evidence="1 2">N2814</strain>
    </source>
</reference>
<name>A0ABD7SS01_VIBCL</name>
<dbReference type="AlphaFoldDB" id="A0ABD7SS01"/>
<evidence type="ECO:0000313" key="2">
    <source>
        <dbReference type="Proteomes" id="UP000323819"/>
    </source>
</evidence>
<protein>
    <submittedName>
        <fullName evidence="1">Uncharacterized protein</fullName>
    </submittedName>
</protein>
<dbReference type="Proteomes" id="UP000323819">
    <property type="component" value="Unassembled WGS sequence"/>
</dbReference>
<dbReference type="EMBL" id="VSIJ01000005">
    <property type="protein sequence ID" value="TXX67311.1"/>
    <property type="molecule type" value="Genomic_DNA"/>
</dbReference>
<accession>A0ABD7SS01</accession>